<dbReference type="InterPro" id="IPR000566">
    <property type="entry name" value="Lipocln_cytosolic_FA-bd_dom"/>
</dbReference>
<keyword evidence="2" id="KW-0446">Lipid-binding</keyword>
<comment type="subcellular location">
    <subcellularLocation>
        <location evidence="2">Cell outer membrane</location>
    </subcellularLocation>
</comment>
<feature type="lipid moiety-binding region" description="S-diacylglycerol cysteine" evidence="3">
    <location>
        <position position="16"/>
    </location>
</feature>
<dbReference type="PANTHER" id="PTHR10612">
    <property type="entry name" value="APOLIPOPROTEIN D"/>
    <property type="match status" value="1"/>
</dbReference>
<reference evidence="5 6" key="1">
    <citation type="submission" date="2020-08" db="EMBL/GenBank/DDBJ databases">
        <title>Genomic Encyclopedia of Type Strains, Phase IV (KMG-IV): sequencing the most valuable type-strain genomes for metagenomic binning, comparative biology and taxonomic classification.</title>
        <authorList>
            <person name="Goeker M."/>
        </authorList>
    </citation>
    <scope>NUCLEOTIDE SEQUENCE [LARGE SCALE GENOMIC DNA]</scope>
    <source>
        <strain evidence="5 6">DSM 19979</strain>
    </source>
</reference>
<organism evidence="5 6">
    <name type="scientific">Roseococcus suduntuyensis</name>
    <dbReference type="NCBI Taxonomy" id="455361"/>
    <lineage>
        <taxon>Bacteria</taxon>
        <taxon>Pseudomonadati</taxon>
        <taxon>Pseudomonadota</taxon>
        <taxon>Alphaproteobacteria</taxon>
        <taxon>Acetobacterales</taxon>
        <taxon>Roseomonadaceae</taxon>
        <taxon>Roseococcus</taxon>
    </lineage>
</organism>
<feature type="lipid moiety-binding region" description="N-palmitoyl cysteine" evidence="3">
    <location>
        <position position="16"/>
    </location>
</feature>
<comment type="subunit">
    <text evidence="2">Homodimer.</text>
</comment>
<dbReference type="SUPFAM" id="SSF50814">
    <property type="entry name" value="Lipocalins"/>
    <property type="match status" value="1"/>
</dbReference>
<keyword evidence="2" id="KW-0998">Cell outer membrane</keyword>
<name>A0A840AD35_9PROT</name>
<evidence type="ECO:0000313" key="5">
    <source>
        <dbReference type="EMBL" id="MBB3898997.1"/>
    </source>
</evidence>
<dbReference type="GO" id="GO:0008289">
    <property type="term" value="F:lipid binding"/>
    <property type="evidence" value="ECO:0007669"/>
    <property type="project" value="UniProtKB-UniRule"/>
</dbReference>
<dbReference type="InterPro" id="IPR022271">
    <property type="entry name" value="Lipocalin_ApoD"/>
</dbReference>
<dbReference type="InterPro" id="IPR002446">
    <property type="entry name" value="Lipocalin_bac"/>
</dbReference>
<protein>
    <recommendedName>
        <fullName evidence="2">Outer membrane lipoprotein Blc</fullName>
    </recommendedName>
</protein>
<dbReference type="PIRSF" id="PIRSF036893">
    <property type="entry name" value="Lipocalin_ApoD"/>
    <property type="match status" value="1"/>
</dbReference>
<comment type="caution">
    <text evidence="5">The sequence shown here is derived from an EMBL/GenBank/DDBJ whole genome shotgun (WGS) entry which is preliminary data.</text>
</comment>
<dbReference type="InterPro" id="IPR047202">
    <property type="entry name" value="Lipocalin_Blc-like_dom"/>
</dbReference>
<dbReference type="PANTHER" id="PTHR10612:SF34">
    <property type="entry name" value="APOLIPOPROTEIN D"/>
    <property type="match status" value="1"/>
</dbReference>
<dbReference type="PRINTS" id="PR01171">
    <property type="entry name" value="BCTLIPOCALIN"/>
</dbReference>
<keyword evidence="2 3" id="KW-0449">Lipoprotein</keyword>
<feature type="signal peptide" evidence="2">
    <location>
        <begin position="1"/>
        <end position="17"/>
    </location>
</feature>
<dbReference type="InterPro" id="IPR022272">
    <property type="entry name" value="Lipocalin_CS"/>
</dbReference>
<dbReference type="RefSeq" id="WP_184384315.1">
    <property type="nucleotide sequence ID" value="NZ_JACIDJ010000003.1"/>
</dbReference>
<accession>A0A840AD35</accession>
<dbReference type="Proteomes" id="UP000553193">
    <property type="component" value="Unassembled WGS sequence"/>
</dbReference>
<evidence type="ECO:0000259" key="4">
    <source>
        <dbReference type="Pfam" id="PF08212"/>
    </source>
</evidence>
<dbReference type="EMBL" id="JACIDJ010000003">
    <property type="protein sequence ID" value="MBB3898997.1"/>
    <property type="molecule type" value="Genomic_DNA"/>
</dbReference>
<comment type="similarity">
    <text evidence="1 2">Belongs to the calycin superfamily. Lipocalin family.</text>
</comment>
<dbReference type="AlphaFoldDB" id="A0A840AD35"/>
<gene>
    <name evidence="5" type="ORF">GGQ83_002440</name>
</gene>
<sequence>MTRTLFLMALLALSACGATRPGPETPATVERVDLQRYLGLWHEVARLPQSFQDSRTLRCEETTAEYTAAGPGRITVVNSCVNGLDPARPRRDARGQAYVVEGSEGARLRVSFFWPFFGDYWVLGLHPDYRWALVGSPSRSSLWLLSRTPELEEAEVERALAIARREGFDLTPLIRASR</sequence>
<evidence type="ECO:0000256" key="3">
    <source>
        <dbReference type="PIRSR" id="PIRSR036893-52"/>
    </source>
</evidence>
<keyword evidence="2" id="KW-0732">Signal</keyword>
<dbReference type="PROSITE" id="PS51257">
    <property type="entry name" value="PROKAR_LIPOPROTEIN"/>
    <property type="match status" value="1"/>
</dbReference>
<keyword evidence="3" id="KW-0564">Palmitate</keyword>
<keyword evidence="6" id="KW-1185">Reference proteome</keyword>
<comment type="function">
    <text evidence="2">Involved in the storage or transport of lipids necessary for membrane maintenance under stressful conditions. Displays a binding preference for lysophospholipids.</text>
</comment>
<keyword evidence="2" id="KW-0472">Membrane</keyword>
<evidence type="ECO:0000256" key="1">
    <source>
        <dbReference type="ARBA" id="ARBA00006889"/>
    </source>
</evidence>
<dbReference type="Gene3D" id="2.40.128.20">
    <property type="match status" value="1"/>
</dbReference>
<evidence type="ECO:0000256" key="2">
    <source>
        <dbReference type="PIRNR" id="PIRNR036893"/>
    </source>
</evidence>
<dbReference type="Pfam" id="PF08212">
    <property type="entry name" value="Lipocalin_2"/>
    <property type="match status" value="1"/>
</dbReference>
<proteinExistence type="inferred from homology"/>
<dbReference type="CDD" id="cd19438">
    <property type="entry name" value="lipocalin_Blc-like"/>
    <property type="match status" value="1"/>
</dbReference>
<dbReference type="GO" id="GO:0006950">
    <property type="term" value="P:response to stress"/>
    <property type="evidence" value="ECO:0007669"/>
    <property type="project" value="UniProtKB-ARBA"/>
</dbReference>
<feature type="domain" description="Lipocalin/cytosolic fatty-acid binding" evidence="4">
    <location>
        <begin position="32"/>
        <end position="176"/>
    </location>
</feature>
<evidence type="ECO:0000313" key="6">
    <source>
        <dbReference type="Proteomes" id="UP000553193"/>
    </source>
</evidence>
<dbReference type="GO" id="GO:0009279">
    <property type="term" value="C:cell outer membrane"/>
    <property type="evidence" value="ECO:0007669"/>
    <property type="project" value="UniProtKB-SubCell"/>
</dbReference>
<feature type="chain" id="PRO_5033202412" description="Outer membrane lipoprotein Blc" evidence="2">
    <location>
        <begin position="18"/>
        <end position="178"/>
    </location>
</feature>
<dbReference type="PROSITE" id="PS00213">
    <property type="entry name" value="LIPOCALIN"/>
    <property type="match status" value="1"/>
</dbReference>
<dbReference type="InterPro" id="IPR012674">
    <property type="entry name" value="Calycin"/>
</dbReference>